<proteinExistence type="predicted"/>
<feature type="transmembrane region" description="Helical" evidence="1">
    <location>
        <begin position="25"/>
        <end position="47"/>
    </location>
</feature>
<evidence type="ECO:0000256" key="1">
    <source>
        <dbReference type="SAM" id="Phobius"/>
    </source>
</evidence>
<evidence type="ECO:0000313" key="2">
    <source>
        <dbReference type="EMBL" id="KRH91808.1"/>
    </source>
</evidence>
<feature type="transmembrane region" description="Helical" evidence="1">
    <location>
        <begin position="82"/>
        <end position="112"/>
    </location>
</feature>
<dbReference type="AlphaFoldDB" id="A0A0R0LZK0"/>
<keyword evidence="1" id="KW-0472">Membrane</keyword>
<sequence>EYHKDTTKEDTTKEYISICKILKKLYNSISFLSILCRANEIFLFLVLSSQTDTMAFIVFYFSFDFIFRLLPVKLPENTAFKILKFFIIISTFYVMIYQDVLHIYITFMIFLANGFTNQMVYNSIENTLMERTIENFIVFLLYSTFYPYFAKKYCLKDFIFFNELKL</sequence>
<feature type="transmembrane region" description="Helical" evidence="1">
    <location>
        <begin position="53"/>
        <end position="70"/>
    </location>
</feature>
<dbReference type="VEuPathDB" id="MicrosporidiaDB:M153_23957000575"/>
<keyword evidence="1" id="KW-1133">Transmembrane helix</keyword>
<gene>
    <name evidence="2" type="ORF">M153_23957000575</name>
</gene>
<feature type="transmembrane region" description="Helical" evidence="1">
    <location>
        <begin position="132"/>
        <end position="149"/>
    </location>
</feature>
<comment type="caution">
    <text evidence="2">The sequence shown here is derived from an EMBL/GenBank/DDBJ whole genome shotgun (WGS) entry which is preliminary data.</text>
</comment>
<protein>
    <submittedName>
        <fullName evidence="2">Putative transporter</fullName>
    </submittedName>
</protein>
<dbReference type="OrthoDB" id="10330897at2759"/>
<reference evidence="2 3" key="1">
    <citation type="submission" date="2015-07" db="EMBL/GenBank/DDBJ databases">
        <title>The genome of Pseudoloma neurophilia, a relevant intracellular parasite of the zebrafish.</title>
        <authorList>
            <person name="Ndikumana S."/>
            <person name="Pelin A."/>
            <person name="Sanders J."/>
            <person name="Corradi N."/>
        </authorList>
    </citation>
    <scope>NUCLEOTIDE SEQUENCE [LARGE SCALE GENOMIC DNA]</scope>
    <source>
        <strain evidence="2 3">MK1</strain>
    </source>
</reference>
<organism evidence="2 3">
    <name type="scientific">Pseudoloma neurophilia</name>
    <dbReference type="NCBI Taxonomy" id="146866"/>
    <lineage>
        <taxon>Eukaryota</taxon>
        <taxon>Fungi</taxon>
        <taxon>Fungi incertae sedis</taxon>
        <taxon>Microsporidia</taxon>
        <taxon>Pseudoloma</taxon>
    </lineage>
</organism>
<dbReference type="EMBL" id="LGUB01001504">
    <property type="protein sequence ID" value="KRH91808.1"/>
    <property type="molecule type" value="Genomic_DNA"/>
</dbReference>
<accession>A0A0R0LZK0</accession>
<feature type="non-terminal residue" evidence="2">
    <location>
        <position position="1"/>
    </location>
</feature>
<dbReference type="Proteomes" id="UP000051530">
    <property type="component" value="Unassembled WGS sequence"/>
</dbReference>
<keyword evidence="3" id="KW-1185">Reference proteome</keyword>
<evidence type="ECO:0000313" key="3">
    <source>
        <dbReference type="Proteomes" id="UP000051530"/>
    </source>
</evidence>
<keyword evidence="1" id="KW-0812">Transmembrane</keyword>
<name>A0A0R0LZK0_9MICR</name>